<gene>
    <name evidence="1" type="ORF">DSO57_1012898</name>
</gene>
<keyword evidence="2" id="KW-1185">Reference proteome</keyword>
<comment type="caution">
    <text evidence="1">The sequence shown here is derived from an EMBL/GenBank/DDBJ whole genome shotgun (WGS) entry which is preliminary data.</text>
</comment>
<organism evidence="1 2">
    <name type="scientific">Entomophthora muscae</name>
    <dbReference type="NCBI Taxonomy" id="34485"/>
    <lineage>
        <taxon>Eukaryota</taxon>
        <taxon>Fungi</taxon>
        <taxon>Fungi incertae sedis</taxon>
        <taxon>Zoopagomycota</taxon>
        <taxon>Entomophthoromycotina</taxon>
        <taxon>Entomophthoromycetes</taxon>
        <taxon>Entomophthorales</taxon>
        <taxon>Entomophthoraceae</taxon>
        <taxon>Entomophthora</taxon>
    </lineage>
</organism>
<accession>A0ACC2SIM3</accession>
<dbReference type="Proteomes" id="UP001165960">
    <property type="component" value="Unassembled WGS sequence"/>
</dbReference>
<protein>
    <submittedName>
        <fullName evidence="1">Uncharacterized protein</fullName>
    </submittedName>
</protein>
<dbReference type="EMBL" id="QTSX02005017">
    <property type="protein sequence ID" value="KAJ9062229.1"/>
    <property type="molecule type" value="Genomic_DNA"/>
</dbReference>
<proteinExistence type="predicted"/>
<evidence type="ECO:0000313" key="2">
    <source>
        <dbReference type="Proteomes" id="UP001165960"/>
    </source>
</evidence>
<reference evidence="1" key="1">
    <citation type="submission" date="2022-04" db="EMBL/GenBank/DDBJ databases">
        <title>Genome of the entomopathogenic fungus Entomophthora muscae.</title>
        <authorList>
            <person name="Elya C."/>
            <person name="Lovett B.R."/>
            <person name="Lee E."/>
            <person name="Macias A.M."/>
            <person name="Hajek A.E."/>
            <person name="De Bivort B.L."/>
            <person name="Kasson M.T."/>
            <person name="De Fine Licht H.H."/>
            <person name="Stajich J.E."/>
        </authorList>
    </citation>
    <scope>NUCLEOTIDE SEQUENCE</scope>
    <source>
        <strain evidence="1">Berkeley</strain>
    </source>
</reference>
<name>A0ACC2SIM3_9FUNG</name>
<evidence type="ECO:0000313" key="1">
    <source>
        <dbReference type="EMBL" id="KAJ9062229.1"/>
    </source>
</evidence>
<sequence length="252" mass="28556">MSLLFFAAAVLCFRDLSLRIQETDYSFHPIWKSPYTEDSLVTKVNFYSEGWIQPGHSPLLAHGSKWLHPPMSYTIKPYKKRQCHLYNKTSSYTRLCLATILESYWVGKAIPITPLIKCPRLICKVSVESYITLEASASRAMDVSKEEWSNIVSPRPPPKMNVAIRESQIISTNHVVAGPTHGFLWFKPLYWAVSSLSSYAIYHSIGSNVTCFTLNSIYPILQNNHIKGIVGFFPSTTNPPLSLPPLKLIIDY</sequence>